<dbReference type="GeneID" id="93878116"/>
<protein>
    <recommendedName>
        <fullName evidence="5">Protein BatD</fullName>
    </recommendedName>
</protein>
<dbReference type="Pfam" id="PF13584">
    <property type="entry name" value="BatD"/>
    <property type="match status" value="1"/>
</dbReference>
<name>A0A2P5Z024_9XANT</name>
<dbReference type="RefSeq" id="WP_029561813.1">
    <property type="nucleotide sequence ID" value="NZ_CP132343.1"/>
</dbReference>
<organism evidence="3 4">
    <name type="scientific">Xanthomonas sacchari</name>
    <dbReference type="NCBI Taxonomy" id="56458"/>
    <lineage>
        <taxon>Bacteria</taxon>
        <taxon>Pseudomonadati</taxon>
        <taxon>Pseudomonadota</taxon>
        <taxon>Gammaproteobacteria</taxon>
        <taxon>Lysobacterales</taxon>
        <taxon>Lysobacteraceae</taxon>
        <taxon>Xanthomonas</taxon>
    </lineage>
</organism>
<sequence>MIHFRRLGQGTRLCAVLMVAAALLLALPAGAATRAWLDRDNVGAGEGVTLNIETDQGVATPDYTPLRADFALSNEVKSRQMQIVNGAVSAKSLFGVMLTPRDTGTLEIPSLQVGNERTAPLRLEVAAASAAVPATTNADVPAQVANADVFVQTVVDDAKPYVQQSVGVVVRLYLGVPLSSGELDLDAPAGASLQRVGDDIQNRRQIDGRMYTVIERHYLLVPERSGTLLLPGARFNGRGPTGFFDDYFGRGGELNARGTAQTLQVRAQPANAPQPWLPLHELRLRYTATPQRAKAGEAADIVVEATARGATQAQFPELPTPSVDGAQVFAEPPQVQERFVDGGPQVTVTRRYSIVPQAAGPLLVRGLRMPWWDVGAGAAREASLPDLTLQVQPGQGVPAPAPAPVSPAAPTLSVVPADTAVTPTHTLQGRLASLPLWMGLAVGFAVLWLVTLVWAWRRVRHSRAVAALPATTGNAAPGATSTPARARAALPELRKALDSGGLDEVAAILCAQAGVADLDMVVQRLDDPAQRDAVLRMQHARWGSGGDVAGARAALRAAFASGPRWRVATRGAAADDLPPLYPRRNA</sequence>
<keyword evidence="1" id="KW-0812">Transmembrane</keyword>
<evidence type="ECO:0000256" key="2">
    <source>
        <dbReference type="SAM" id="SignalP"/>
    </source>
</evidence>
<keyword evidence="2" id="KW-0732">Signal</keyword>
<proteinExistence type="predicted"/>
<comment type="caution">
    <text evidence="3">The sequence shown here is derived from an EMBL/GenBank/DDBJ whole genome shotgun (WGS) entry which is preliminary data.</text>
</comment>
<gene>
    <name evidence="3" type="ORF">XsacCFBP4641_17370</name>
</gene>
<evidence type="ECO:0000313" key="4">
    <source>
        <dbReference type="Proteomes" id="UP000247346"/>
    </source>
</evidence>
<evidence type="ECO:0000313" key="3">
    <source>
        <dbReference type="EMBL" id="PPU80633.1"/>
    </source>
</evidence>
<dbReference type="EMBL" id="MDEK01000018">
    <property type="protein sequence ID" value="PPU80633.1"/>
    <property type="molecule type" value="Genomic_DNA"/>
</dbReference>
<keyword evidence="1" id="KW-0472">Membrane</keyword>
<dbReference type="AlphaFoldDB" id="A0A2P5Z024"/>
<keyword evidence="1" id="KW-1133">Transmembrane helix</keyword>
<dbReference type="PANTHER" id="PTHR40940:SF1">
    <property type="entry name" value="PROTEIN BATD"/>
    <property type="match status" value="1"/>
</dbReference>
<reference evidence="3 4" key="1">
    <citation type="submission" date="2016-08" db="EMBL/GenBank/DDBJ databases">
        <authorList>
            <person name="Seilhamer J.J."/>
        </authorList>
    </citation>
    <scope>NUCLEOTIDE SEQUENCE [LARGE SCALE GENOMIC DNA]</scope>
    <source>
        <strain evidence="3 4">CFBP4641</strain>
    </source>
</reference>
<dbReference type="Proteomes" id="UP000247346">
    <property type="component" value="Unassembled WGS sequence"/>
</dbReference>
<dbReference type="OrthoDB" id="5293418at2"/>
<dbReference type="InterPro" id="IPR025738">
    <property type="entry name" value="BatD"/>
</dbReference>
<feature type="transmembrane region" description="Helical" evidence="1">
    <location>
        <begin position="434"/>
        <end position="456"/>
    </location>
</feature>
<evidence type="ECO:0000256" key="1">
    <source>
        <dbReference type="SAM" id="Phobius"/>
    </source>
</evidence>
<dbReference type="PANTHER" id="PTHR40940">
    <property type="entry name" value="PROTEIN BATD-RELATED"/>
    <property type="match status" value="1"/>
</dbReference>
<feature type="chain" id="PRO_5015173422" description="Protein BatD" evidence="2">
    <location>
        <begin position="32"/>
        <end position="586"/>
    </location>
</feature>
<feature type="signal peptide" evidence="2">
    <location>
        <begin position="1"/>
        <end position="31"/>
    </location>
</feature>
<evidence type="ECO:0008006" key="5">
    <source>
        <dbReference type="Google" id="ProtNLM"/>
    </source>
</evidence>
<accession>A0A2P5Z024</accession>